<dbReference type="EMBL" id="ML976978">
    <property type="protein sequence ID" value="KAF1962623.1"/>
    <property type="molecule type" value="Genomic_DNA"/>
</dbReference>
<sequence>MKAAQFFGQNDVRFVSVPNPKSKDHESLVAIEWCGICGSDLHKHLIGPMTCPPKERPHAITSRSILMALGPELCGRVVSALVGSNLSSSQAVIDFPST</sequence>
<evidence type="ECO:0000313" key="1">
    <source>
        <dbReference type="EMBL" id="KAF1962623.1"/>
    </source>
</evidence>
<accession>A0A6A5UBS6</accession>
<reference evidence="1" key="1">
    <citation type="journal article" date="2020" name="Stud. Mycol.">
        <title>101 Dothideomycetes genomes: a test case for predicting lifestyles and emergence of pathogens.</title>
        <authorList>
            <person name="Haridas S."/>
            <person name="Albert R."/>
            <person name="Binder M."/>
            <person name="Bloem J."/>
            <person name="Labutti K."/>
            <person name="Salamov A."/>
            <person name="Andreopoulos B."/>
            <person name="Baker S."/>
            <person name="Barry K."/>
            <person name="Bills G."/>
            <person name="Bluhm B."/>
            <person name="Cannon C."/>
            <person name="Castanera R."/>
            <person name="Culley D."/>
            <person name="Daum C."/>
            <person name="Ezra D."/>
            <person name="Gonzalez J."/>
            <person name="Henrissat B."/>
            <person name="Kuo A."/>
            <person name="Liang C."/>
            <person name="Lipzen A."/>
            <person name="Lutzoni F."/>
            <person name="Magnuson J."/>
            <person name="Mondo S."/>
            <person name="Nolan M."/>
            <person name="Ohm R."/>
            <person name="Pangilinan J."/>
            <person name="Park H.-J."/>
            <person name="Ramirez L."/>
            <person name="Alfaro M."/>
            <person name="Sun H."/>
            <person name="Tritt A."/>
            <person name="Yoshinaga Y."/>
            <person name="Zwiers L.-H."/>
            <person name="Turgeon B."/>
            <person name="Goodwin S."/>
            <person name="Spatafora J."/>
            <person name="Crous P."/>
            <person name="Grigoriev I."/>
        </authorList>
    </citation>
    <scope>NUCLEOTIDE SEQUENCE</scope>
    <source>
        <strain evidence="1">CBS 675.92</strain>
    </source>
</reference>
<dbReference type="AlphaFoldDB" id="A0A6A5UBS6"/>
<gene>
    <name evidence="1" type="ORF">CC80DRAFT_460886</name>
</gene>
<dbReference type="SUPFAM" id="SSF50129">
    <property type="entry name" value="GroES-like"/>
    <property type="match status" value="1"/>
</dbReference>
<dbReference type="Gene3D" id="3.90.180.10">
    <property type="entry name" value="Medium-chain alcohol dehydrogenases, catalytic domain"/>
    <property type="match status" value="1"/>
</dbReference>
<protein>
    <submittedName>
        <fullName evidence="1">Uncharacterized protein</fullName>
    </submittedName>
</protein>
<name>A0A6A5UBS6_9PLEO</name>
<dbReference type="InterPro" id="IPR011032">
    <property type="entry name" value="GroES-like_sf"/>
</dbReference>
<keyword evidence="2" id="KW-1185">Reference proteome</keyword>
<proteinExistence type="predicted"/>
<organism evidence="1 2">
    <name type="scientific">Byssothecium circinans</name>
    <dbReference type="NCBI Taxonomy" id="147558"/>
    <lineage>
        <taxon>Eukaryota</taxon>
        <taxon>Fungi</taxon>
        <taxon>Dikarya</taxon>
        <taxon>Ascomycota</taxon>
        <taxon>Pezizomycotina</taxon>
        <taxon>Dothideomycetes</taxon>
        <taxon>Pleosporomycetidae</taxon>
        <taxon>Pleosporales</taxon>
        <taxon>Massarineae</taxon>
        <taxon>Massarinaceae</taxon>
        <taxon>Byssothecium</taxon>
    </lineage>
</organism>
<dbReference type="Proteomes" id="UP000800035">
    <property type="component" value="Unassembled WGS sequence"/>
</dbReference>
<evidence type="ECO:0000313" key="2">
    <source>
        <dbReference type="Proteomes" id="UP000800035"/>
    </source>
</evidence>
<dbReference type="OrthoDB" id="3941538at2759"/>